<evidence type="ECO:0000256" key="6">
    <source>
        <dbReference type="ARBA" id="ARBA00022989"/>
    </source>
</evidence>
<feature type="transmembrane region" description="Helical" evidence="9">
    <location>
        <begin position="113"/>
        <end position="134"/>
    </location>
</feature>
<keyword evidence="5 9" id="KW-0812">Transmembrane</keyword>
<protein>
    <submittedName>
        <fullName evidence="10">Choline BCCT transporter BetT</fullName>
    </submittedName>
</protein>
<dbReference type="PANTHER" id="PTHR30047:SF7">
    <property type="entry name" value="HIGH-AFFINITY CHOLINE TRANSPORT PROTEIN"/>
    <property type="match status" value="1"/>
</dbReference>
<dbReference type="InterPro" id="IPR018093">
    <property type="entry name" value="BCCT_CS"/>
</dbReference>
<dbReference type="NCBIfam" id="TIGR00842">
    <property type="entry name" value="bcct"/>
    <property type="match status" value="1"/>
</dbReference>
<evidence type="ECO:0000256" key="7">
    <source>
        <dbReference type="ARBA" id="ARBA00023136"/>
    </source>
</evidence>
<evidence type="ECO:0000256" key="8">
    <source>
        <dbReference type="SAM" id="MobiDB-lite"/>
    </source>
</evidence>
<organism evidence="10 11">
    <name type="scientific">Candidatus Corynebacterium faecigallinarum</name>
    <dbReference type="NCBI Taxonomy" id="2838528"/>
    <lineage>
        <taxon>Bacteria</taxon>
        <taxon>Bacillati</taxon>
        <taxon>Actinomycetota</taxon>
        <taxon>Actinomycetes</taxon>
        <taxon>Mycobacteriales</taxon>
        <taxon>Corynebacteriaceae</taxon>
        <taxon>Corynebacterium</taxon>
    </lineage>
</organism>
<gene>
    <name evidence="10" type="primary">betT</name>
    <name evidence="10" type="ORF">H9751_02510</name>
</gene>
<dbReference type="AlphaFoldDB" id="A0A9D2TP76"/>
<feature type="transmembrane region" description="Helical" evidence="9">
    <location>
        <begin position="214"/>
        <end position="239"/>
    </location>
</feature>
<feature type="transmembrane region" description="Helical" evidence="9">
    <location>
        <begin position="74"/>
        <end position="93"/>
    </location>
</feature>
<sequence>MATPPTDEPSEPTADDPGGDAGTTSTKPVSAKVNWPVFSTASVIIIAFVIWAWLAPDSADTVINTAKDWIATNLGWYYVLTAGVVVMFVLIIAVRRTGNTKLGPDHSQPRFGLFTWGAMLFAAGIGVDLMFFGISGPATNFLTPPEGLELSDEAARMAPLWTMFHYGIPGWAMYALMGMAFGLFAYRYHMPLSIRSALAPVFGRRIRGPVGHGVEIAAVIGTIFGIAVSLGIGVVFINYGLAEIFGIPNNIGIQIGLIGLSVVITIVSTVSGVDKGIRRLSELNVWLAVALMVWILVTGKTADLLNALVQNIGDFISKFPGMILNTFAYTDGVEEYPADQWLGDWTLFFWAWWIAWAPFVGLFLARISRGRTLRQFILGVLIIPFTFILVWISIFGNAALGFFREGGAANEEFLNTAVETPESGFFLLLQQYPGATFAVALASLTGLLFYVTSADSGSLVMAKMTSVPDESSATDTDGPPWLRIVWAVITGALTLVMLLIGGVYTLQAATVLIGLPFSVIMYLLMYSIWKVLSAEAYWLDSRRLSLPGALSDRTGTPQPRLAWRNRLKRRMSFPTAAETEEYVVNTAIPAIEEVAAELKELGLDVTCKTGNHPEYPIRFIDLIVAFPGQDDFKYQAYPVPGQVPNFAVNLNVEQDTYFTLEIFSATGSRGHNILGYSKEQVIADVLDAYDLHLEYMTLTGDGGTPTREVHAVAPELWIEDVPERDKRQNEATEGEK</sequence>
<evidence type="ECO:0000256" key="4">
    <source>
        <dbReference type="ARBA" id="ARBA00022475"/>
    </source>
</evidence>
<keyword evidence="6 9" id="KW-1133">Transmembrane helix</keyword>
<evidence type="ECO:0000256" key="2">
    <source>
        <dbReference type="ARBA" id="ARBA00005658"/>
    </source>
</evidence>
<feature type="transmembrane region" description="Helical" evidence="9">
    <location>
        <begin position="377"/>
        <end position="403"/>
    </location>
</feature>
<evidence type="ECO:0000313" key="10">
    <source>
        <dbReference type="EMBL" id="HJC84418.1"/>
    </source>
</evidence>
<dbReference type="PANTHER" id="PTHR30047">
    <property type="entry name" value="HIGH-AFFINITY CHOLINE TRANSPORT PROTEIN-RELATED"/>
    <property type="match status" value="1"/>
</dbReference>
<name>A0A9D2TP76_9CORY</name>
<feature type="compositionally biased region" description="Acidic residues" evidence="8">
    <location>
        <begin position="8"/>
        <end position="18"/>
    </location>
</feature>
<feature type="region of interest" description="Disordered" evidence="8">
    <location>
        <begin position="1"/>
        <end position="28"/>
    </location>
</feature>
<evidence type="ECO:0000256" key="3">
    <source>
        <dbReference type="ARBA" id="ARBA00022448"/>
    </source>
</evidence>
<feature type="transmembrane region" description="Helical" evidence="9">
    <location>
        <begin position="484"/>
        <end position="504"/>
    </location>
</feature>
<dbReference type="EMBL" id="DWVP01000004">
    <property type="protein sequence ID" value="HJC84418.1"/>
    <property type="molecule type" value="Genomic_DNA"/>
</dbReference>
<evidence type="ECO:0000256" key="1">
    <source>
        <dbReference type="ARBA" id="ARBA00004651"/>
    </source>
</evidence>
<feature type="transmembrane region" description="Helical" evidence="9">
    <location>
        <begin position="166"/>
        <end position="186"/>
    </location>
</feature>
<dbReference type="Proteomes" id="UP000823858">
    <property type="component" value="Unassembled WGS sequence"/>
</dbReference>
<keyword evidence="3" id="KW-0813">Transport</keyword>
<evidence type="ECO:0000313" key="11">
    <source>
        <dbReference type="Proteomes" id="UP000823858"/>
    </source>
</evidence>
<feature type="transmembrane region" description="Helical" evidence="9">
    <location>
        <begin position="510"/>
        <end position="529"/>
    </location>
</feature>
<reference evidence="10" key="1">
    <citation type="journal article" date="2021" name="PeerJ">
        <title>Extensive microbial diversity within the chicken gut microbiome revealed by metagenomics and culture.</title>
        <authorList>
            <person name="Gilroy R."/>
            <person name="Ravi A."/>
            <person name="Getino M."/>
            <person name="Pursley I."/>
            <person name="Horton D.L."/>
            <person name="Alikhan N.F."/>
            <person name="Baker D."/>
            <person name="Gharbi K."/>
            <person name="Hall N."/>
            <person name="Watson M."/>
            <person name="Adriaenssens E.M."/>
            <person name="Foster-Nyarko E."/>
            <person name="Jarju S."/>
            <person name="Secka A."/>
            <person name="Antonio M."/>
            <person name="Oren A."/>
            <person name="Chaudhuri R.R."/>
            <person name="La Ragione R."/>
            <person name="Hildebrand F."/>
            <person name="Pallen M.J."/>
        </authorList>
    </citation>
    <scope>NUCLEOTIDE SEQUENCE</scope>
    <source>
        <strain evidence="10">ChiHjej13B12-4958</strain>
    </source>
</reference>
<comment type="subcellular location">
    <subcellularLocation>
        <location evidence="1">Cell membrane</location>
        <topology evidence="1">Multi-pass membrane protein</topology>
    </subcellularLocation>
</comment>
<dbReference type="InterPro" id="IPR000060">
    <property type="entry name" value="BCCT_transptr"/>
</dbReference>
<dbReference type="Pfam" id="PF02028">
    <property type="entry name" value="BCCT"/>
    <property type="match status" value="1"/>
</dbReference>
<feature type="transmembrane region" description="Helical" evidence="9">
    <location>
        <begin position="283"/>
        <end position="302"/>
    </location>
</feature>
<dbReference type="GO" id="GO:0005886">
    <property type="term" value="C:plasma membrane"/>
    <property type="evidence" value="ECO:0007669"/>
    <property type="project" value="UniProtKB-SubCell"/>
</dbReference>
<evidence type="ECO:0000256" key="9">
    <source>
        <dbReference type="SAM" id="Phobius"/>
    </source>
</evidence>
<dbReference type="NCBIfam" id="NF007399">
    <property type="entry name" value="PRK09928.1"/>
    <property type="match status" value="1"/>
</dbReference>
<proteinExistence type="inferred from homology"/>
<evidence type="ECO:0000256" key="5">
    <source>
        <dbReference type="ARBA" id="ARBA00022692"/>
    </source>
</evidence>
<dbReference type="GO" id="GO:0022857">
    <property type="term" value="F:transmembrane transporter activity"/>
    <property type="evidence" value="ECO:0007669"/>
    <property type="project" value="InterPro"/>
</dbReference>
<keyword evidence="4" id="KW-1003">Cell membrane</keyword>
<feature type="transmembrane region" description="Helical" evidence="9">
    <location>
        <begin position="432"/>
        <end position="451"/>
    </location>
</feature>
<dbReference type="PROSITE" id="PS01303">
    <property type="entry name" value="BCCT"/>
    <property type="match status" value="1"/>
</dbReference>
<keyword evidence="7 9" id="KW-0472">Membrane</keyword>
<reference evidence="10" key="2">
    <citation type="submission" date="2021-04" db="EMBL/GenBank/DDBJ databases">
        <authorList>
            <person name="Gilroy R."/>
        </authorList>
    </citation>
    <scope>NUCLEOTIDE SEQUENCE</scope>
    <source>
        <strain evidence="10">ChiHjej13B12-4958</strain>
    </source>
</reference>
<comment type="similarity">
    <text evidence="2">Belongs to the BCCT transporter (TC 2.A.15) family.</text>
</comment>
<feature type="transmembrane region" description="Helical" evidence="9">
    <location>
        <begin position="251"/>
        <end position="271"/>
    </location>
</feature>
<comment type="caution">
    <text evidence="10">The sequence shown here is derived from an EMBL/GenBank/DDBJ whole genome shotgun (WGS) entry which is preliminary data.</text>
</comment>
<accession>A0A9D2TP76</accession>
<feature type="transmembrane region" description="Helical" evidence="9">
    <location>
        <begin position="347"/>
        <end position="365"/>
    </location>
</feature>
<feature type="transmembrane region" description="Helical" evidence="9">
    <location>
        <begin position="35"/>
        <end position="54"/>
    </location>
</feature>